<evidence type="ECO:0000256" key="6">
    <source>
        <dbReference type="ARBA" id="ARBA00022676"/>
    </source>
</evidence>
<keyword evidence="6 11" id="KW-0328">Glycosyltransferase</keyword>
<protein>
    <recommendedName>
        <fullName evidence="3 10">Lipid-A-disaccharide synthase</fullName>
        <ecNumber evidence="2 10">2.4.1.182</ecNumber>
    </recommendedName>
</protein>
<evidence type="ECO:0000256" key="2">
    <source>
        <dbReference type="ARBA" id="ARBA00012687"/>
    </source>
</evidence>
<dbReference type="GO" id="GO:0016020">
    <property type="term" value="C:membrane"/>
    <property type="evidence" value="ECO:0007669"/>
    <property type="project" value="GOC"/>
</dbReference>
<keyword evidence="5" id="KW-0441">Lipid A biosynthesis</keyword>
<comment type="function">
    <text evidence="1">Condensation of UDP-2,3-diacylglucosamine and 2,3-diacylglucosamine-1-phosphate to form lipid A disaccharide, a precursor of lipid A, a phosphorylated glycolipid that anchors the lipopolysaccharide to the outer membrane of the cell.</text>
</comment>
<dbReference type="EMBL" id="JADIMQ010000062">
    <property type="protein sequence ID" value="MBO8448480.1"/>
    <property type="molecule type" value="Genomic_DNA"/>
</dbReference>
<evidence type="ECO:0000313" key="12">
    <source>
        <dbReference type="Proteomes" id="UP000810252"/>
    </source>
</evidence>
<evidence type="ECO:0000256" key="3">
    <source>
        <dbReference type="ARBA" id="ARBA00020902"/>
    </source>
</evidence>
<dbReference type="Pfam" id="PF02684">
    <property type="entry name" value="LpxB"/>
    <property type="match status" value="1"/>
</dbReference>
<evidence type="ECO:0000256" key="5">
    <source>
        <dbReference type="ARBA" id="ARBA00022556"/>
    </source>
</evidence>
<keyword evidence="8" id="KW-0443">Lipid metabolism</keyword>
<dbReference type="NCBIfam" id="TIGR00215">
    <property type="entry name" value="lpxB"/>
    <property type="match status" value="1"/>
</dbReference>
<evidence type="ECO:0000256" key="8">
    <source>
        <dbReference type="ARBA" id="ARBA00023098"/>
    </source>
</evidence>
<dbReference type="GO" id="GO:0008915">
    <property type="term" value="F:lipid-A-disaccharide synthase activity"/>
    <property type="evidence" value="ECO:0007669"/>
    <property type="project" value="UniProtKB-UniRule"/>
</dbReference>
<dbReference type="GO" id="GO:0009245">
    <property type="term" value="P:lipid A biosynthetic process"/>
    <property type="evidence" value="ECO:0007669"/>
    <property type="project" value="UniProtKB-UniRule"/>
</dbReference>
<reference evidence="11" key="2">
    <citation type="journal article" date="2021" name="PeerJ">
        <title>Extensive microbial diversity within the chicken gut microbiome revealed by metagenomics and culture.</title>
        <authorList>
            <person name="Gilroy R."/>
            <person name="Ravi A."/>
            <person name="Getino M."/>
            <person name="Pursley I."/>
            <person name="Horton D.L."/>
            <person name="Alikhan N.F."/>
            <person name="Baker D."/>
            <person name="Gharbi K."/>
            <person name="Hall N."/>
            <person name="Watson M."/>
            <person name="Adriaenssens E.M."/>
            <person name="Foster-Nyarko E."/>
            <person name="Jarju S."/>
            <person name="Secka A."/>
            <person name="Antonio M."/>
            <person name="Oren A."/>
            <person name="Chaudhuri R.R."/>
            <person name="La Ragione R."/>
            <person name="Hildebrand F."/>
            <person name="Pallen M.J."/>
        </authorList>
    </citation>
    <scope>NUCLEOTIDE SEQUENCE</scope>
    <source>
        <strain evidence="11">20514</strain>
    </source>
</reference>
<evidence type="ECO:0000256" key="4">
    <source>
        <dbReference type="ARBA" id="ARBA00022516"/>
    </source>
</evidence>
<gene>
    <name evidence="11" type="primary">lpxB</name>
    <name evidence="11" type="ORF">IAC29_04325</name>
</gene>
<evidence type="ECO:0000256" key="9">
    <source>
        <dbReference type="ARBA" id="ARBA00048975"/>
    </source>
</evidence>
<dbReference type="SUPFAM" id="SSF53756">
    <property type="entry name" value="UDP-Glycosyltransferase/glycogen phosphorylase"/>
    <property type="match status" value="1"/>
</dbReference>
<dbReference type="PANTHER" id="PTHR30372">
    <property type="entry name" value="LIPID-A-DISACCHARIDE SYNTHASE"/>
    <property type="match status" value="1"/>
</dbReference>
<sequence>MKYYIIAGEASGDLHGSNLMKGLYEEDPSAVIRFWGGDLMAEVYSRHQADKASPAGARDGGRGIPCGEAGPGHGGGLVRHYKEGAIMGFWEVFTHAGKLLGNIRRCKRDILDWNPDLVILIDYPGFNFRIAEFAHRKGFRTFYYIAPKVWASREGRIRKLKACVDKLYIVFPFEIPYFRKKGVAAEYLGNPLVDSIDGSRAMNETRQEFLERNGLDDRPVIALLAGSRKGEISTMMPVLTEFAARMKSLPPYKDYQFIVAGAPARTMEDYSGFIARADALYGSTGIKVIFGETQSIIRHAEAAVVNSGTASLETVLLGTPQVVGYICNGLTYMIARHIVKIRHISLGNLIVDRSAFRELIQGDCNAENLVREVRALIEDKEYRSGMLKEYAAIRKALGGSGASRAVAASMIRELMRK</sequence>
<comment type="caution">
    <text evidence="11">The sequence shown here is derived from an EMBL/GenBank/DDBJ whole genome shotgun (WGS) entry which is preliminary data.</text>
</comment>
<keyword evidence="4" id="KW-0444">Lipid biosynthesis</keyword>
<reference evidence="11" key="1">
    <citation type="submission" date="2020-10" db="EMBL/GenBank/DDBJ databases">
        <authorList>
            <person name="Gilroy R."/>
        </authorList>
    </citation>
    <scope>NUCLEOTIDE SEQUENCE</scope>
    <source>
        <strain evidence="11">20514</strain>
    </source>
</reference>
<dbReference type="PANTHER" id="PTHR30372:SF4">
    <property type="entry name" value="LIPID-A-DISACCHARIDE SYNTHASE, MITOCHONDRIAL-RELATED"/>
    <property type="match status" value="1"/>
</dbReference>
<evidence type="ECO:0000313" key="11">
    <source>
        <dbReference type="EMBL" id="MBO8448480.1"/>
    </source>
</evidence>
<keyword evidence="7 11" id="KW-0808">Transferase</keyword>
<dbReference type="EC" id="2.4.1.182" evidence="2 10"/>
<accession>A0A9D9EK95</accession>
<comment type="catalytic activity">
    <reaction evidence="9">
        <text>a lipid X + a UDP-2-N,3-O-bis[(3R)-3-hydroxyacyl]-alpha-D-glucosamine = a lipid A disaccharide + UDP + H(+)</text>
        <dbReference type="Rhea" id="RHEA:67828"/>
        <dbReference type="ChEBI" id="CHEBI:15378"/>
        <dbReference type="ChEBI" id="CHEBI:58223"/>
        <dbReference type="ChEBI" id="CHEBI:137748"/>
        <dbReference type="ChEBI" id="CHEBI:176338"/>
        <dbReference type="ChEBI" id="CHEBI:176343"/>
        <dbReference type="EC" id="2.4.1.182"/>
    </reaction>
</comment>
<dbReference type="InterPro" id="IPR003835">
    <property type="entry name" value="Glyco_trans_19"/>
</dbReference>
<name>A0A9D9EK95_9BACT</name>
<dbReference type="Proteomes" id="UP000810252">
    <property type="component" value="Unassembled WGS sequence"/>
</dbReference>
<evidence type="ECO:0000256" key="1">
    <source>
        <dbReference type="ARBA" id="ARBA00002056"/>
    </source>
</evidence>
<dbReference type="GO" id="GO:0005543">
    <property type="term" value="F:phospholipid binding"/>
    <property type="evidence" value="ECO:0007669"/>
    <property type="project" value="TreeGrafter"/>
</dbReference>
<organism evidence="11 12">
    <name type="scientific">Candidatus Cryptobacteroides merdigallinarum</name>
    <dbReference type="NCBI Taxonomy" id="2840770"/>
    <lineage>
        <taxon>Bacteria</taxon>
        <taxon>Pseudomonadati</taxon>
        <taxon>Bacteroidota</taxon>
        <taxon>Bacteroidia</taxon>
        <taxon>Bacteroidales</taxon>
        <taxon>Candidatus Cryptobacteroides</taxon>
    </lineage>
</organism>
<evidence type="ECO:0000256" key="10">
    <source>
        <dbReference type="NCBIfam" id="TIGR00215"/>
    </source>
</evidence>
<proteinExistence type="predicted"/>
<evidence type="ECO:0000256" key="7">
    <source>
        <dbReference type="ARBA" id="ARBA00022679"/>
    </source>
</evidence>
<dbReference type="AlphaFoldDB" id="A0A9D9EK95"/>